<sequence>MQCTIPVTLFNRGVLLQELAPAIILFICAIGLAFHDGLAPRKKAAAIAILCMIGAATSASTAMLALRSKIVVEGDTSTLQAGFWKAELPTVALVGIGATEPVGDSLGKRRNGMSSRGVNVGWFEDPSGRRVFALSAGRSPVLLPISGGFSVVLDQSTVDDLLQCDRRTPAR</sequence>
<dbReference type="EMBL" id="JAVSKO010000002">
    <property type="protein sequence ID" value="MDT3467583.1"/>
    <property type="molecule type" value="Genomic_DNA"/>
</dbReference>
<evidence type="ECO:0000313" key="3">
    <source>
        <dbReference type="Proteomes" id="UP001251948"/>
    </source>
</evidence>
<gene>
    <name evidence="2" type="ORF">ROV92_06185</name>
</gene>
<evidence type="ECO:0000313" key="2">
    <source>
        <dbReference type="EMBL" id="MDT3467583.1"/>
    </source>
</evidence>
<feature type="transmembrane region" description="Helical" evidence="1">
    <location>
        <begin position="14"/>
        <end position="34"/>
    </location>
</feature>
<evidence type="ECO:0008006" key="4">
    <source>
        <dbReference type="Google" id="ProtNLM"/>
    </source>
</evidence>
<name>A0AAJ2J8Z9_STEMA</name>
<dbReference type="Proteomes" id="UP001251948">
    <property type="component" value="Unassembled WGS sequence"/>
</dbReference>
<proteinExistence type="predicted"/>
<protein>
    <recommendedName>
        <fullName evidence="4">Transmembrane protein</fullName>
    </recommendedName>
</protein>
<comment type="caution">
    <text evidence="2">The sequence shown here is derived from an EMBL/GenBank/DDBJ whole genome shotgun (WGS) entry which is preliminary data.</text>
</comment>
<organism evidence="2 3">
    <name type="scientific">Stenotrophomonas maltophilia</name>
    <name type="common">Pseudomonas maltophilia</name>
    <name type="synonym">Xanthomonas maltophilia</name>
    <dbReference type="NCBI Taxonomy" id="40324"/>
    <lineage>
        <taxon>Bacteria</taxon>
        <taxon>Pseudomonadati</taxon>
        <taxon>Pseudomonadota</taxon>
        <taxon>Gammaproteobacteria</taxon>
        <taxon>Lysobacterales</taxon>
        <taxon>Lysobacteraceae</taxon>
        <taxon>Stenotrophomonas</taxon>
        <taxon>Stenotrophomonas maltophilia group</taxon>
    </lineage>
</organism>
<feature type="transmembrane region" description="Helical" evidence="1">
    <location>
        <begin position="46"/>
        <end position="66"/>
    </location>
</feature>
<keyword evidence="1" id="KW-1133">Transmembrane helix</keyword>
<keyword evidence="1" id="KW-0472">Membrane</keyword>
<dbReference type="AlphaFoldDB" id="A0AAJ2J8Z9"/>
<evidence type="ECO:0000256" key="1">
    <source>
        <dbReference type="SAM" id="Phobius"/>
    </source>
</evidence>
<accession>A0AAJ2J8Z9</accession>
<keyword evidence="1" id="KW-0812">Transmembrane</keyword>
<reference evidence="2" key="1">
    <citation type="submission" date="2023-07" db="EMBL/GenBank/DDBJ databases">
        <title>Comparative genomics of clinical Stenotrophomonas maltophilia isolates reveals regions of diversity which correlate with colonization and persistence in vivo.</title>
        <authorList>
            <person name="Mcdaniel M.S."/>
            <person name="Swords W.E."/>
            <person name="Sumpter N.A."/>
            <person name="Lindgren N.R."/>
            <person name="Billiot C.E."/>
        </authorList>
    </citation>
    <scope>NUCLEOTIDE SEQUENCE</scope>
    <source>
        <strain evidence="2">Ism4</strain>
    </source>
</reference>
<dbReference type="RefSeq" id="WP_271260570.1">
    <property type="nucleotide sequence ID" value="NZ_JAJNMF010000007.1"/>
</dbReference>